<feature type="binding site" evidence="7">
    <location>
        <position position="152"/>
    </location>
    <ligand>
        <name>Mg(2+)</name>
        <dbReference type="ChEBI" id="CHEBI:18420"/>
    </ligand>
</feature>
<feature type="transmembrane region" description="Helical" evidence="8">
    <location>
        <begin position="134"/>
        <end position="153"/>
    </location>
</feature>
<proteinExistence type="predicted"/>
<dbReference type="GO" id="GO:0071555">
    <property type="term" value="P:cell wall organization"/>
    <property type="evidence" value="ECO:0007669"/>
    <property type="project" value="TreeGrafter"/>
</dbReference>
<gene>
    <name evidence="9" type="ORF">GCM10007940_32450</name>
</gene>
<keyword evidence="7" id="KW-0479">Metal-binding</keyword>
<dbReference type="EMBL" id="BSOH01000021">
    <property type="protein sequence ID" value="GLR18629.1"/>
    <property type="molecule type" value="Genomic_DNA"/>
</dbReference>
<dbReference type="InterPro" id="IPR000715">
    <property type="entry name" value="Glycosyl_transferase_4"/>
</dbReference>
<evidence type="ECO:0000256" key="7">
    <source>
        <dbReference type="PIRSR" id="PIRSR600715-1"/>
    </source>
</evidence>
<keyword evidence="2" id="KW-1003">Cell membrane</keyword>
<dbReference type="Pfam" id="PF00953">
    <property type="entry name" value="Glycos_transf_4"/>
    <property type="match status" value="1"/>
</dbReference>
<comment type="caution">
    <text evidence="9">The sequence shown here is derived from an EMBL/GenBank/DDBJ whole genome shotgun (WGS) entry which is preliminary data.</text>
</comment>
<feature type="transmembrane region" description="Helical" evidence="8">
    <location>
        <begin position="213"/>
        <end position="230"/>
    </location>
</feature>
<feature type="transmembrane region" description="Helical" evidence="8">
    <location>
        <begin position="184"/>
        <end position="201"/>
    </location>
</feature>
<feature type="transmembrane region" description="Helical" evidence="8">
    <location>
        <begin position="6"/>
        <end position="27"/>
    </location>
</feature>
<reference evidence="9" key="2">
    <citation type="submission" date="2023-01" db="EMBL/GenBank/DDBJ databases">
        <title>Draft genome sequence of Portibacter lacus strain NBRC 108769.</title>
        <authorList>
            <person name="Sun Q."/>
            <person name="Mori K."/>
        </authorList>
    </citation>
    <scope>NUCLEOTIDE SEQUENCE</scope>
    <source>
        <strain evidence="9">NBRC 108769</strain>
    </source>
</reference>
<reference evidence="9" key="1">
    <citation type="journal article" date="2014" name="Int. J. Syst. Evol. Microbiol.">
        <title>Complete genome sequence of Corynebacterium casei LMG S-19264T (=DSM 44701T), isolated from a smear-ripened cheese.</title>
        <authorList>
            <consortium name="US DOE Joint Genome Institute (JGI-PGF)"/>
            <person name="Walter F."/>
            <person name="Albersmeier A."/>
            <person name="Kalinowski J."/>
            <person name="Ruckert C."/>
        </authorList>
    </citation>
    <scope>NUCLEOTIDE SEQUENCE</scope>
    <source>
        <strain evidence="9">NBRC 108769</strain>
    </source>
</reference>
<feature type="transmembrane region" description="Helical" evidence="8">
    <location>
        <begin position="321"/>
        <end position="342"/>
    </location>
</feature>
<dbReference type="CDD" id="cd06853">
    <property type="entry name" value="GT_WecA_like"/>
    <property type="match status" value="1"/>
</dbReference>
<keyword evidence="3 9" id="KW-0808">Transferase</keyword>
<evidence type="ECO:0000313" key="9">
    <source>
        <dbReference type="EMBL" id="GLR18629.1"/>
    </source>
</evidence>
<feature type="binding site" evidence="7">
    <location>
        <position position="212"/>
    </location>
    <ligand>
        <name>Mg(2+)</name>
        <dbReference type="ChEBI" id="CHEBI:18420"/>
    </ligand>
</feature>
<dbReference type="AlphaFoldDB" id="A0AA37WGV9"/>
<evidence type="ECO:0000256" key="8">
    <source>
        <dbReference type="SAM" id="Phobius"/>
    </source>
</evidence>
<evidence type="ECO:0000256" key="4">
    <source>
        <dbReference type="ARBA" id="ARBA00022692"/>
    </source>
</evidence>
<comment type="subcellular location">
    <subcellularLocation>
        <location evidence="1">Cell membrane</location>
        <topology evidence="1">Multi-pass membrane protein</topology>
    </subcellularLocation>
</comment>
<dbReference type="RefSeq" id="WP_235294247.1">
    <property type="nucleotide sequence ID" value="NZ_BSOH01000021.1"/>
</dbReference>
<feature type="transmembrane region" description="Helical" evidence="8">
    <location>
        <begin position="73"/>
        <end position="89"/>
    </location>
</feature>
<evidence type="ECO:0000256" key="5">
    <source>
        <dbReference type="ARBA" id="ARBA00022989"/>
    </source>
</evidence>
<keyword evidence="7" id="KW-0460">Magnesium</keyword>
<evidence type="ECO:0000256" key="3">
    <source>
        <dbReference type="ARBA" id="ARBA00022679"/>
    </source>
</evidence>
<dbReference type="PANTHER" id="PTHR22926">
    <property type="entry name" value="PHOSPHO-N-ACETYLMURAMOYL-PENTAPEPTIDE-TRANSFERASE"/>
    <property type="match status" value="1"/>
</dbReference>
<dbReference type="GO" id="GO:0009103">
    <property type="term" value="P:lipopolysaccharide biosynthetic process"/>
    <property type="evidence" value="ECO:0007669"/>
    <property type="project" value="TreeGrafter"/>
</dbReference>
<feature type="transmembrane region" description="Helical" evidence="8">
    <location>
        <begin position="250"/>
        <end position="270"/>
    </location>
</feature>
<evidence type="ECO:0000313" key="10">
    <source>
        <dbReference type="Proteomes" id="UP001156666"/>
    </source>
</evidence>
<accession>A0AA37WGV9</accession>
<organism evidence="9 10">
    <name type="scientific">Portibacter lacus</name>
    <dbReference type="NCBI Taxonomy" id="1099794"/>
    <lineage>
        <taxon>Bacteria</taxon>
        <taxon>Pseudomonadati</taxon>
        <taxon>Bacteroidota</taxon>
        <taxon>Saprospiria</taxon>
        <taxon>Saprospirales</taxon>
        <taxon>Haliscomenobacteraceae</taxon>
        <taxon>Portibacter</taxon>
    </lineage>
</organism>
<evidence type="ECO:0000256" key="1">
    <source>
        <dbReference type="ARBA" id="ARBA00004651"/>
    </source>
</evidence>
<keyword evidence="5 8" id="KW-1133">Transmembrane helix</keyword>
<feature type="transmembrane region" description="Helical" evidence="8">
    <location>
        <begin position="291"/>
        <end position="315"/>
    </location>
</feature>
<feature type="transmembrane region" description="Helical" evidence="8">
    <location>
        <begin position="48"/>
        <end position="67"/>
    </location>
</feature>
<dbReference type="Proteomes" id="UP001156666">
    <property type="component" value="Unassembled WGS sequence"/>
</dbReference>
<dbReference type="GO" id="GO:0046872">
    <property type="term" value="F:metal ion binding"/>
    <property type="evidence" value="ECO:0007669"/>
    <property type="project" value="UniProtKB-KW"/>
</dbReference>
<feature type="transmembrane region" description="Helical" evidence="8">
    <location>
        <begin position="101"/>
        <end position="128"/>
    </location>
</feature>
<feature type="transmembrane region" description="Helical" evidence="8">
    <location>
        <begin position="160"/>
        <end position="178"/>
    </location>
</feature>
<protein>
    <submittedName>
        <fullName evidence="9">Undecaprenyl-phosphate alpha-N-acetylglucosaminyl 1-phosphate transferase</fullName>
    </submittedName>
</protein>
<keyword evidence="6 8" id="KW-0472">Membrane</keyword>
<evidence type="ECO:0000256" key="2">
    <source>
        <dbReference type="ARBA" id="ARBA00022475"/>
    </source>
</evidence>
<keyword evidence="10" id="KW-1185">Reference proteome</keyword>
<dbReference type="GO" id="GO:0016780">
    <property type="term" value="F:phosphotransferase activity, for other substituted phosphate groups"/>
    <property type="evidence" value="ECO:0007669"/>
    <property type="project" value="InterPro"/>
</dbReference>
<name>A0AA37WGV9_9BACT</name>
<evidence type="ECO:0000256" key="6">
    <source>
        <dbReference type="ARBA" id="ARBA00023136"/>
    </source>
</evidence>
<dbReference type="PANTHER" id="PTHR22926:SF3">
    <property type="entry name" value="UNDECAPRENYL-PHOSPHATE ALPHA-N-ACETYLGLUCOSAMINYL 1-PHOSPHATE TRANSFERASE"/>
    <property type="match status" value="1"/>
</dbReference>
<dbReference type="GO" id="GO:0044038">
    <property type="term" value="P:cell wall macromolecule biosynthetic process"/>
    <property type="evidence" value="ECO:0007669"/>
    <property type="project" value="TreeGrafter"/>
</dbReference>
<keyword evidence="4 8" id="KW-0812">Transmembrane</keyword>
<sequence length="358" mass="39221">MYDVILSFITAFALTFLAIPSIINVAIKKGLTDEPGERRAHTTTTPSLGGIGIFAGMIFSIILWTPFNYFGDLQYILCAFIIIFLIGAKDDIDPMDPGRKFLGQIFAAGILVFKANVKITSLYGIFGIYAINEYVGIALSIFTIIVIINAFNLIDGINGLSGSIGTLISVLLGSWFFLIDRLEIAIVAFSLAGSLVAFLKYNVSPAKIFMGDTGSLLLGLVASILTIQFIELHQDLGDSPYFIKSAPSVAIGILILPLFDTLRVFTMRILKGRSPFQPDRNHIHHLLLDSGLTHMQSTGVLVLVNILFIFMAVQLQGIGNLYLLMVIFSIAIILTSLLFLYARQQRIKKSSLKSKAKS</sequence>
<comment type="cofactor">
    <cofactor evidence="7">
        <name>Mg(2+)</name>
        <dbReference type="ChEBI" id="CHEBI:18420"/>
    </cofactor>
</comment>
<dbReference type="GO" id="GO:0005886">
    <property type="term" value="C:plasma membrane"/>
    <property type="evidence" value="ECO:0007669"/>
    <property type="project" value="UniProtKB-SubCell"/>
</dbReference>